<dbReference type="Proteomes" id="UP000677228">
    <property type="component" value="Unassembled WGS sequence"/>
</dbReference>
<feature type="chain" id="PRO_5036273369" evidence="1">
    <location>
        <begin position="21"/>
        <end position="197"/>
    </location>
</feature>
<dbReference type="EMBL" id="CAJOBA010000882">
    <property type="protein sequence ID" value="CAF3562774.1"/>
    <property type="molecule type" value="Genomic_DNA"/>
</dbReference>
<dbReference type="AlphaFoldDB" id="A0A8S2CZU4"/>
<accession>A0A8S2CZU4</accession>
<dbReference type="InterPro" id="IPR036188">
    <property type="entry name" value="FAD/NAD-bd_sf"/>
</dbReference>
<feature type="signal peptide" evidence="1">
    <location>
        <begin position="1"/>
        <end position="20"/>
    </location>
</feature>
<organism evidence="2 4">
    <name type="scientific">Didymodactylos carnosus</name>
    <dbReference type="NCBI Taxonomy" id="1234261"/>
    <lineage>
        <taxon>Eukaryota</taxon>
        <taxon>Metazoa</taxon>
        <taxon>Spiralia</taxon>
        <taxon>Gnathifera</taxon>
        <taxon>Rotifera</taxon>
        <taxon>Eurotatoria</taxon>
        <taxon>Bdelloidea</taxon>
        <taxon>Philodinida</taxon>
        <taxon>Philodinidae</taxon>
        <taxon>Didymodactylos</taxon>
    </lineage>
</organism>
<protein>
    <submittedName>
        <fullName evidence="2">Uncharacterized protein</fullName>
    </submittedName>
</protein>
<dbReference type="EMBL" id="CAJNOK010000882">
    <property type="protein sequence ID" value="CAF0781129.1"/>
    <property type="molecule type" value="Genomic_DNA"/>
</dbReference>
<proteinExistence type="predicted"/>
<gene>
    <name evidence="2" type="ORF">OVA965_LOCUS3614</name>
    <name evidence="3" type="ORF">TMI583_LOCUS3613</name>
</gene>
<sequence>MIGWLLIHLVIFQFVLPSKGSNNISTQYKLFLHEHEYLQARAELKLIRALLHIDNVTQSEQFRSLYNRRGDLHDTMLLDKLHEKLQNAKKVTSNTCKTHPVLIIGFSPSSLRMAIECLYMGCSCVIVSSSADETLIYHMPVSTEMMNDLTDHMPILTSIMELNNRHPQTNKSMISSRRLAISLYKIALILGKQNMLE</sequence>
<dbReference type="Proteomes" id="UP000682733">
    <property type="component" value="Unassembled WGS sequence"/>
</dbReference>
<dbReference type="Gene3D" id="3.50.50.60">
    <property type="entry name" value="FAD/NAD(P)-binding domain"/>
    <property type="match status" value="1"/>
</dbReference>
<evidence type="ECO:0000256" key="1">
    <source>
        <dbReference type="SAM" id="SignalP"/>
    </source>
</evidence>
<keyword evidence="1" id="KW-0732">Signal</keyword>
<evidence type="ECO:0000313" key="4">
    <source>
        <dbReference type="Proteomes" id="UP000677228"/>
    </source>
</evidence>
<evidence type="ECO:0000313" key="3">
    <source>
        <dbReference type="EMBL" id="CAF3562774.1"/>
    </source>
</evidence>
<comment type="caution">
    <text evidence="2">The sequence shown here is derived from an EMBL/GenBank/DDBJ whole genome shotgun (WGS) entry which is preliminary data.</text>
</comment>
<reference evidence="2" key="1">
    <citation type="submission" date="2021-02" db="EMBL/GenBank/DDBJ databases">
        <authorList>
            <person name="Nowell W R."/>
        </authorList>
    </citation>
    <scope>NUCLEOTIDE SEQUENCE</scope>
</reference>
<name>A0A8S2CZU4_9BILA</name>
<evidence type="ECO:0000313" key="2">
    <source>
        <dbReference type="EMBL" id="CAF0781129.1"/>
    </source>
</evidence>